<keyword evidence="2" id="KW-0732">Signal</keyword>
<proteinExistence type="predicted"/>
<dbReference type="Proteomes" id="UP001604282">
    <property type="component" value="Unassembled WGS sequence"/>
</dbReference>
<dbReference type="RefSeq" id="WP_392880259.1">
    <property type="nucleotide sequence ID" value="NZ_JBICZW010000004.1"/>
</dbReference>
<feature type="domain" description="SH3b" evidence="3">
    <location>
        <begin position="37"/>
        <end position="79"/>
    </location>
</feature>
<organism evidence="4 5">
    <name type="scientific">Streptomyces omiyaensis</name>
    <dbReference type="NCBI Taxonomy" id="68247"/>
    <lineage>
        <taxon>Bacteria</taxon>
        <taxon>Bacillati</taxon>
        <taxon>Actinomycetota</taxon>
        <taxon>Actinomycetes</taxon>
        <taxon>Kitasatosporales</taxon>
        <taxon>Streptomycetaceae</taxon>
        <taxon>Streptomyces</taxon>
    </lineage>
</organism>
<dbReference type="EMBL" id="JBICZW010000004">
    <property type="protein sequence ID" value="MFG3188777.1"/>
    <property type="molecule type" value="Genomic_DNA"/>
</dbReference>
<feature type="compositionally biased region" description="Pro residues" evidence="1">
    <location>
        <begin position="112"/>
        <end position="122"/>
    </location>
</feature>
<evidence type="ECO:0000259" key="3">
    <source>
        <dbReference type="Pfam" id="PF08239"/>
    </source>
</evidence>
<dbReference type="InterPro" id="IPR003646">
    <property type="entry name" value="SH3-like_bac-type"/>
</dbReference>
<dbReference type="Pfam" id="PF08239">
    <property type="entry name" value="SH3_3"/>
    <property type="match status" value="1"/>
</dbReference>
<feature type="chain" id="PRO_5045262505" evidence="2">
    <location>
        <begin position="23"/>
        <end position="134"/>
    </location>
</feature>
<evidence type="ECO:0000313" key="4">
    <source>
        <dbReference type="EMBL" id="MFG3188777.1"/>
    </source>
</evidence>
<accession>A0ABW7BQQ6</accession>
<feature type="signal peptide" evidence="2">
    <location>
        <begin position="1"/>
        <end position="22"/>
    </location>
</feature>
<dbReference type="SUPFAM" id="SSF50044">
    <property type="entry name" value="SH3-domain"/>
    <property type="match status" value="1"/>
</dbReference>
<evidence type="ECO:0000256" key="2">
    <source>
        <dbReference type="SAM" id="SignalP"/>
    </source>
</evidence>
<feature type="region of interest" description="Disordered" evidence="1">
    <location>
        <begin position="71"/>
        <end position="134"/>
    </location>
</feature>
<keyword evidence="5" id="KW-1185">Reference proteome</keyword>
<sequence>MRMTSMLGVVLTAVVLAAVAPAAPEGSAPCGHEAGETVHLRTAPSGARPALGRLRPGDAVTVLRRSGDWYHVTAGTGTGTGSRPAVRAGTEGWVPLRHIRPRACAPGDGRPHPPAPTPPEPLRPTARQAEAPGP</sequence>
<dbReference type="Gene3D" id="2.30.30.40">
    <property type="entry name" value="SH3 Domains"/>
    <property type="match status" value="1"/>
</dbReference>
<evidence type="ECO:0000313" key="5">
    <source>
        <dbReference type="Proteomes" id="UP001604282"/>
    </source>
</evidence>
<evidence type="ECO:0000256" key="1">
    <source>
        <dbReference type="SAM" id="MobiDB-lite"/>
    </source>
</evidence>
<dbReference type="InterPro" id="IPR036028">
    <property type="entry name" value="SH3-like_dom_sf"/>
</dbReference>
<gene>
    <name evidence="4" type="ORF">ACGFYS_07535</name>
</gene>
<comment type="caution">
    <text evidence="4">The sequence shown here is derived from an EMBL/GenBank/DDBJ whole genome shotgun (WGS) entry which is preliminary data.</text>
</comment>
<protein>
    <submittedName>
        <fullName evidence="4">SH3 domain-containing protein</fullName>
    </submittedName>
</protein>
<reference evidence="4 5" key="1">
    <citation type="submission" date="2024-10" db="EMBL/GenBank/DDBJ databases">
        <title>The Natural Products Discovery Center: Release of the First 8490 Sequenced Strains for Exploring Actinobacteria Biosynthetic Diversity.</title>
        <authorList>
            <person name="Kalkreuter E."/>
            <person name="Kautsar S.A."/>
            <person name="Yang D."/>
            <person name="Bader C.D."/>
            <person name="Teijaro C.N."/>
            <person name="Fluegel L."/>
            <person name="Davis C.M."/>
            <person name="Simpson J.R."/>
            <person name="Lauterbach L."/>
            <person name="Steele A.D."/>
            <person name="Gui C."/>
            <person name="Meng S."/>
            <person name="Li G."/>
            <person name="Viehrig K."/>
            <person name="Ye F."/>
            <person name="Su P."/>
            <person name="Kiefer A.F."/>
            <person name="Nichols A."/>
            <person name="Cepeda A.J."/>
            <person name="Yan W."/>
            <person name="Fan B."/>
            <person name="Jiang Y."/>
            <person name="Adhikari A."/>
            <person name="Zheng C.-J."/>
            <person name="Schuster L."/>
            <person name="Cowan T.M."/>
            <person name="Smanski M.J."/>
            <person name="Chevrette M.G."/>
            <person name="De Carvalho L.P.S."/>
            <person name="Shen B."/>
        </authorList>
    </citation>
    <scope>NUCLEOTIDE SEQUENCE [LARGE SCALE GENOMIC DNA]</scope>
    <source>
        <strain evidence="4 5">NPDC048229</strain>
    </source>
</reference>
<name>A0ABW7BQQ6_9ACTN</name>